<reference evidence="1 2" key="1">
    <citation type="submission" date="2015-12" db="EMBL/GenBank/DDBJ databases">
        <title>Draft genome of the nematode, Onchocerca flexuosa.</title>
        <authorList>
            <person name="Mitreva M."/>
        </authorList>
    </citation>
    <scope>NUCLEOTIDE SEQUENCE [LARGE SCALE GENOMIC DNA]</scope>
    <source>
        <strain evidence="1">Red Deer</strain>
    </source>
</reference>
<dbReference type="AlphaFoldDB" id="A0A238BN25"/>
<organism evidence="1 2">
    <name type="scientific">Onchocerca flexuosa</name>
    <dbReference type="NCBI Taxonomy" id="387005"/>
    <lineage>
        <taxon>Eukaryota</taxon>
        <taxon>Metazoa</taxon>
        <taxon>Ecdysozoa</taxon>
        <taxon>Nematoda</taxon>
        <taxon>Chromadorea</taxon>
        <taxon>Rhabditida</taxon>
        <taxon>Spirurina</taxon>
        <taxon>Spiruromorpha</taxon>
        <taxon>Filarioidea</taxon>
        <taxon>Onchocercidae</taxon>
        <taxon>Onchocerca</taxon>
    </lineage>
</organism>
<sequence>MCCRFYPVIILQEMVDKVKICDPELASSSTEIPAEPKKEFMKLDKDKNDAKCNDINGLINLSQNNIKTSKEELCDGSKYHSEESCTSMRNIQNVETAEMIDDVSSNSNLFITNQNHSEERHASMRHIESVETAKMKDDINSSSSLFFSNQTTNKMDLKLLTNPEKISVEKAANTWIDEVDKLCIKVLANPRLRNFVSVNENGNALLRDIMHYLEYQMTVEEVNKELGIPLSEVTPECFNFAHQEKALGICRKFMKMDGFERIAGSKIPKIPEQIN</sequence>
<proteinExistence type="predicted"/>
<dbReference type="OrthoDB" id="5851173at2759"/>
<dbReference type="EMBL" id="KZ270113">
    <property type="protein sequence ID" value="OZC06424.1"/>
    <property type="molecule type" value="Genomic_DNA"/>
</dbReference>
<keyword evidence="2" id="KW-1185">Reference proteome</keyword>
<protein>
    <submittedName>
        <fullName evidence="1">Uncharacterized protein</fullName>
    </submittedName>
</protein>
<evidence type="ECO:0000313" key="2">
    <source>
        <dbReference type="Proteomes" id="UP000242913"/>
    </source>
</evidence>
<dbReference type="Proteomes" id="UP000242913">
    <property type="component" value="Unassembled WGS sequence"/>
</dbReference>
<accession>A0A238BN25</accession>
<gene>
    <name evidence="1" type="ORF">X798_06587</name>
</gene>
<evidence type="ECO:0000313" key="1">
    <source>
        <dbReference type="EMBL" id="OZC06424.1"/>
    </source>
</evidence>
<name>A0A238BN25_9BILA</name>